<feature type="domain" description="VTT" evidence="2">
    <location>
        <begin position="52"/>
        <end position="157"/>
    </location>
</feature>
<feature type="transmembrane region" description="Helical" evidence="1">
    <location>
        <begin position="107"/>
        <end position="131"/>
    </location>
</feature>
<evidence type="ECO:0000313" key="3">
    <source>
        <dbReference type="EMBL" id="NOJ26094.1"/>
    </source>
</evidence>
<evidence type="ECO:0000313" key="4">
    <source>
        <dbReference type="Proteomes" id="UP000576645"/>
    </source>
</evidence>
<dbReference type="PANTHER" id="PTHR42709">
    <property type="entry name" value="ALKALINE PHOSPHATASE LIKE PROTEIN"/>
    <property type="match status" value="1"/>
</dbReference>
<dbReference type="Proteomes" id="UP000576645">
    <property type="component" value="Unassembled WGS sequence"/>
</dbReference>
<keyword evidence="1" id="KW-0472">Membrane</keyword>
<feature type="transmembrane region" description="Helical" evidence="1">
    <location>
        <begin position="21"/>
        <end position="46"/>
    </location>
</feature>
<keyword evidence="1" id="KW-1133">Transmembrane helix</keyword>
<sequence>MVKKLKRKTKDLIESQNILGGVFTASLLESTIVPIPLEALLIPLLHKRRDKLWQVALMATLGCIVGALLGYALGYYIFELLRDWVITNWITEQRLDTVILRIKTEGFWFVMTLGVAPIPFQIAMLTAGATYFSLPLFLLATGLSRAIRYFGIALLVYIAGRKAEELIKKYKLATLVFLTLVLIVAWSLSMTTEEYPTVV</sequence>
<gene>
    <name evidence="3" type="ORF">F0238_25620</name>
</gene>
<dbReference type="GO" id="GO:0005886">
    <property type="term" value="C:plasma membrane"/>
    <property type="evidence" value="ECO:0007669"/>
    <property type="project" value="UniProtKB-ARBA"/>
</dbReference>
<proteinExistence type="predicted"/>
<name>A0AAP7DFK4_9VIBR</name>
<dbReference type="EMBL" id="VTXP01000025">
    <property type="protein sequence ID" value="NOJ26094.1"/>
    <property type="molecule type" value="Genomic_DNA"/>
</dbReference>
<evidence type="ECO:0000259" key="2">
    <source>
        <dbReference type="Pfam" id="PF09335"/>
    </source>
</evidence>
<dbReference type="InterPro" id="IPR032816">
    <property type="entry name" value="VTT_dom"/>
</dbReference>
<keyword evidence="1" id="KW-0812">Transmembrane</keyword>
<dbReference type="Pfam" id="PF09335">
    <property type="entry name" value="VTT_dom"/>
    <property type="match status" value="1"/>
</dbReference>
<reference evidence="3 4" key="1">
    <citation type="submission" date="2019-09" db="EMBL/GenBank/DDBJ databases">
        <title>Draft genome sequencing and comparative genomics of hatchery-associated Vibrios.</title>
        <authorList>
            <person name="Kehlet-Delgado H."/>
            <person name="Mueller R.S."/>
        </authorList>
    </citation>
    <scope>NUCLEOTIDE SEQUENCE [LARGE SCALE GENOMIC DNA]</scope>
    <source>
        <strain evidence="3 4">09-121-3</strain>
    </source>
</reference>
<feature type="transmembrane region" description="Helical" evidence="1">
    <location>
        <begin position="52"/>
        <end position="78"/>
    </location>
</feature>
<accession>A0AAP7DFK4</accession>
<dbReference type="AlphaFoldDB" id="A0AAP7DFK4"/>
<evidence type="ECO:0000256" key="1">
    <source>
        <dbReference type="SAM" id="Phobius"/>
    </source>
</evidence>
<feature type="transmembrane region" description="Helical" evidence="1">
    <location>
        <begin position="137"/>
        <end position="160"/>
    </location>
</feature>
<dbReference type="PANTHER" id="PTHR42709:SF11">
    <property type="entry name" value="DEDA FAMILY PROTEIN"/>
    <property type="match status" value="1"/>
</dbReference>
<dbReference type="RefSeq" id="WP_171354212.1">
    <property type="nucleotide sequence ID" value="NZ_VTXP01000025.1"/>
</dbReference>
<organism evidence="3 4">
    <name type="scientific">Vibrio coralliilyticus</name>
    <dbReference type="NCBI Taxonomy" id="190893"/>
    <lineage>
        <taxon>Bacteria</taxon>
        <taxon>Pseudomonadati</taxon>
        <taxon>Pseudomonadota</taxon>
        <taxon>Gammaproteobacteria</taxon>
        <taxon>Vibrionales</taxon>
        <taxon>Vibrionaceae</taxon>
        <taxon>Vibrio</taxon>
    </lineage>
</organism>
<dbReference type="InterPro" id="IPR051311">
    <property type="entry name" value="DedA_domain"/>
</dbReference>
<protein>
    <submittedName>
        <fullName evidence="3">DedA family protein</fullName>
    </submittedName>
</protein>
<comment type="caution">
    <text evidence="3">The sequence shown here is derived from an EMBL/GenBank/DDBJ whole genome shotgun (WGS) entry which is preliminary data.</text>
</comment>
<feature type="transmembrane region" description="Helical" evidence="1">
    <location>
        <begin position="172"/>
        <end position="189"/>
    </location>
</feature>